<dbReference type="InterPro" id="IPR011006">
    <property type="entry name" value="CheY-like_superfamily"/>
</dbReference>
<dbReference type="EMBL" id="FWYF01000004">
    <property type="protein sequence ID" value="SMD38208.1"/>
    <property type="molecule type" value="Genomic_DNA"/>
</dbReference>
<dbReference type="SMART" id="SM00448">
    <property type="entry name" value="REC"/>
    <property type="match status" value="1"/>
</dbReference>
<dbReference type="Proteomes" id="UP000192472">
    <property type="component" value="Unassembled WGS sequence"/>
</dbReference>
<dbReference type="InterPro" id="IPR052893">
    <property type="entry name" value="TCS_response_regulator"/>
</dbReference>
<dbReference type="STRING" id="692418.SAMN04488029_3685"/>
<dbReference type="OrthoDB" id="1524091at2"/>
<name>A0A1W2GPD0_REIFA</name>
<dbReference type="Gene3D" id="3.40.50.2300">
    <property type="match status" value="1"/>
</dbReference>
<feature type="domain" description="Response regulatory" evidence="2">
    <location>
        <begin position="6"/>
        <end position="133"/>
    </location>
</feature>
<proteinExistence type="predicted"/>
<evidence type="ECO:0000313" key="4">
    <source>
        <dbReference type="Proteomes" id="UP000192472"/>
    </source>
</evidence>
<dbReference type="SUPFAM" id="SSF52172">
    <property type="entry name" value="CheY-like"/>
    <property type="match status" value="1"/>
</dbReference>
<dbReference type="InterPro" id="IPR001789">
    <property type="entry name" value="Sig_transdc_resp-reg_receiver"/>
</dbReference>
<dbReference type="PROSITE" id="PS50110">
    <property type="entry name" value="RESPONSE_REGULATORY"/>
    <property type="match status" value="1"/>
</dbReference>
<dbReference type="PANTHER" id="PTHR44520">
    <property type="entry name" value="RESPONSE REGULATOR RCP1-RELATED"/>
    <property type="match status" value="1"/>
</dbReference>
<keyword evidence="4" id="KW-1185">Reference proteome</keyword>
<protein>
    <submittedName>
        <fullName evidence="3">Response regulator receiver domain-containing protein</fullName>
    </submittedName>
</protein>
<accession>A0A1W2GPD0</accession>
<dbReference type="Pfam" id="PF00072">
    <property type="entry name" value="Response_reg"/>
    <property type="match status" value="1"/>
</dbReference>
<sequence length="136" mass="15603">MNKPYKICIIDDDEIYKFTVTSTLMIKKLAREILEFSDGEEALGFMTANLSNHTQLPDVILLDINMPIMDGFQFIEEYIKIKPSVSKKIAIYMVSSSLDPIDLDKAKTYNEISDYIVKPIKPTELFEIVNRLEMAS</sequence>
<evidence type="ECO:0000256" key="1">
    <source>
        <dbReference type="PROSITE-ProRule" id="PRU00169"/>
    </source>
</evidence>
<gene>
    <name evidence="3" type="ORF">SAMN04488029_3685</name>
</gene>
<feature type="modified residue" description="4-aspartylphosphate" evidence="1">
    <location>
        <position position="63"/>
    </location>
</feature>
<dbReference type="AlphaFoldDB" id="A0A1W2GPD0"/>
<evidence type="ECO:0000313" key="3">
    <source>
        <dbReference type="EMBL" id="SMD38208.1"/>
    </source>
</evidence>
<dbReference type="PANTHER" id="PTHR44520:SF2">
    <property type="entry name" value="RESPONSE REGULATOR RCP1"/>
    <property type="match status" value="1"/>
</dbReference>
<reference evidence="3 4" key="1">
    <citation type="submission" date="2017-04" db="EMBL/GenBank/DDBJ databases">
        <authorList>
            <person name="Afonso C.L."/>
            <person name="Miller P.J."/>
            <person name="Scott M.A."/>
            <person name="Spackman E."/>
            <person name="Goraichik I."/>
            <person name="Dimitrov K.M."/>
            <person name="Suarez D.L."/>
            <person name="Swayne D.E."/>
        </authorList>
    </citation>
    <scope>NUCLEOTIDE SEQUENCE [LARGE SCALE GENOMIC DNA]</scope>
    <source>
        <strain evidence="3 4">DSM 26133</strain>
    </source>
</reference>
<dbReference type="GO" id="GO:0000160">
    <property type="term" value="P:phosphorelay signal transduction system"/>
    <property type="evidence" value="ECO:0007669"/>
    <property type="project" value="InterPro"/>
</dbReference>
<keyword evidence="1" id="KW-0597">Phosphoprotein</keyword>
<evidence type="ECO:0000259" key="2">
    <source>
        <dbReference type="PROSITE" id="PS50110"/>
    </source>
</evidence>
<organism evidence="3 4">
    <name type="scientific">Reichenbachiella faecimaris</name>
    <dbReference type="NCBI Taxonomy" id="692418"/>
    <lineage>
        <taxon>Bacteria</taxon>
        <taxon>Pseudomonadati</taxon>
        <taxon>Bacteroidota</taxon>
        <taxon>Cytophagia</taxon>
        <taxon>Cytophagales</taxon>
        <taxon>Reichenbachiellaceae</taxon>
        <taxon>Reichenbachiella</taxon>
    </lineage>
</organism>
<dbReference type="RefSeq" id="WP_084374305.1">
    <property type="nucleotide sequence ID" value="NZ_FWYF01000004.1"/>
</dbReference>